<feature type="coiled-coil region" evidence="1">
    <location>
        <begin position="14"/>
        <end position="45"/>
    </location>
</feature>
<gene>
    <name evidence="2" type="ORF">CLPA_c27970</name>
    <name evidence="3" type="ORF">CP6013_00387</name>
</gene>
<keyword evidence="5" id="KW-1185">Reference proteome</keyword>
<sequence>MKFPILSKNSSLNIDNDNYTLEQLSEKLEIEQKELNKAIMEDRNKGVIAEELFDTIQTCIGMLNKLSEDGIDMRYLALKHEKKLIKLGWRWRGYIEFKTMIMERNLKK</sequence>
<organism evidence="2 5">
    <name type="scientific">Clostridium pasteurianum DSM 525 = ATCC 6013</name>
    <dbReference type="NCBI Taxonomy" id="1262449"/>
    <lineage>
        <taxon>Bacteria</taxon>
        <taxon>Bacillati</taxon>
        <taxon>Bacillota</taxon>
        <taxon>Clostridia</taxon>
        <taxon>Eubacteriales</taxon>
        <taxon>Clostridiaceae</taxon>
        <taxon>Clostridium</taxon>
    </lineage>
</organism>
<dbReference type="EMBL" id="CP009268">
    <property type="protein sequence ID" value="AJA52852.1"/>
    <property type="molecule type" value="Genomic_DNA"/>
</dbReference>
<dbReference type="PATRIC" id="fig|1262449.3.peg.1244"/>
<reference evidence="3" key="2">
    <citation type="submission" date="2015-10" db="EMBL/GenBank/DDBJ databases">
        <title>Improved Draft Genome Sequence of Clostridium pasteurianum Strain ATCC 6013 (DSM 525) Using a Hybrid Next-Generation Sequencing Approach.</title>
        <authorList>
            <person name="Pyne M.E."/>
            <person name="Utturkar S.M."/>
            <person name="Brown S.D."/>
            <person name="Moo-Young M."/>
            <person name="Chung D.A."/>
            <person name="Chou P.C."/>
        </authorList>
    </citation>
    <scope>NUCLEOTIDE SEQUENCE</scope>
    <source>
        <strain evidence="3">ATCC 6013</strain>
    </source>
</reference>
<reference evidence="2 5" key="1">
    <citation type="journal article" date="2015" name="Genome Announc.">
        <title>Complete Genome Sequence of the Nitrogen-Fixing and Solvent-Producing Clostridium pasteurianum DSM 525.</title>
        <authorList>
            <person name="Poehlein A."/>
            <person name="Grosse-Honebrink A."/>
            <person name="Zhang Y."/>
            <person name="Minton N.P."/>
            <person name="Daniel R."/>
        </authorList>
    </citation>
    <scope>NUCLEOTIDE SEQUENCE [LARGE SCALE GENOMIC DNA]</scope>
    <source>
        <strain evidence="2">DSM 525</strain>
        <strain evidence="5">DSM 525 / ATCC 6013</strain>
    </source>
</reference>
<evidence type="ECO:0000313" key="4">
    <source>
        <dbReference type="Proteomes" id="UP000028042"/>
    </source>
</evidence>
<proteinExistence type="predicted"/>
<dbReference type="Proteomes" id="UP000028042">
    <property type="component" value="Unassembled WGS sequence"/>
</dbReference>
<dbReference type="KEGG" id="cpat:CLPA_c27970"/>
<dbReference type="AlphaFoldDB" id="A0A0H3J5Y3"/>
<dbReference type="Proteomes" id="UP000030905">
    <property type="component" value="Chromosome"/>
</dbReference>
<accession>A0A0H3J5Y3</accession>
<keyword evidence="1" id="KW-0175">Coiled coil</keyword>
<dbReference type="RefSeq" id="WP_003442933.1">
    <property type="nucleotide sequence ID" value="NZ_ANZB01000003.1"/>
</dbReference>
<dbReference type="KEGG" id="cpae:CPAST_c27970"/>
<reference evidence="3 4" key="3">
    <citation type="journal article" name="Genome Announc.">
        <title>Improved Draft Genome Sequence of Clostridium pasteurianum Strain ATCC 6013 (DSM 525) Using a Hybrid Next-Generation Sequencing Approach.</title>
        <authorList>
            <person name="Pyne M.E."/>
            <person name="Utturkar S."/>
            <person name="Brown S.D."/>
            <person name="Moo-Young M."/>
            <person name="Chung D.A."/>
            <person name="Chou C.P."/>
        </authorList>
    </citation>
    <scope>NUCLEOTIDE SEQUENCE [LARGE SCALE GENOMIC DNA]</scope>
    <source>
        <strain evidence="3 4">ATCC 6013</strain>
    </source>
</reference>
<evidence type="ECO:0000313" key="5">
    <source>
        <dbReference type="Proteomes" id="UP000030905"/>
    </source>
</evidence>
<evidence type="ECO:0000313" key="2">
    <source>
        <dbReference type="EMBL" id="AJA52852.1"/>
    </source>
</evidence>
<name>A0A0H3J5Y3_CLOPA</name>
<evidence type="ECO:0000256" key="1">
    <source>
        <dbReference type="SAM" id="Coils"/>
    </source>
</evidence>
<dbReference type="EMBL" id="JPGY02000001">
    <property type="protein sequence ID" value="KRU11140.1"/>
    <property type="molecule type" value="Genomic_DNA"/>
</dbReference>
<evidence type="ECO:0000313" key="3">
    <source>
        <dbReference type="EMBL" id="KRU11140.1"/>
    </source>
</evidence>
<protein>
    <submittedName>
        <fullName evidence="2">Uncharacterized protein</fullName>
    </submittedName>
</protein>
<dbReference type="GeneID" id="93074920"/>